<dbReference type="GO" id="GO:0005524">
    <property type="term" value="F:ATP binding"/>
    <property type="evidence" value="ECO:0007669"/>
    <property type="project" value="InterPro"/>
</dbReference>
<keyword evidence="6" id="KW-0498">Mitosis</keyword>
<evidence type="ECO:0000256" key="1">
    <source>
        <dbReference type="ARBA" id="ARBA00004123"/>
    </source>
</evidence>
<dbReference type="EMBL" id="MCGT01000061">
    <property type="protein sequence ID" value="ORX42902.1"/>
    <property type="molecule type" value="Genomic_DNA"/>
</dbReference>
<evidence type="ECO:0000256" key="3">
    <source>
        <dbReference type="ARBA" id="ARBA00005597"/>
    </source>
</evidence>
<dbReference type="InterPro" id="IPR003395">
    <property type="entry name" value="RecF/RecN/SMC_N"/>
</dbReference>
<keyword evidence="8 10" id="KW-0539">Nucleus</keyword>
<dbReference type="InterPro" id="IPR036277">
    <property type="entry name" value="SMC_hinge_sf"/>
</dbReference>
<keyword evidence="14" id="KW-1185">Reference proteome</keyword>
<dbReference type="Gene3D" id="3.30.70.1620">
    <property type="match status" value="1"/>
</dbReference>
<evidence type="ECO:0000256" key="6">
    <source>
        <dbReference type="ARBA" id="ARBA00022776"/>
    </source>
</evidence>
<dbReference type="AlphaFoldDB" id="A0A1X2G2K3"/>
<dbReference type="Pfam" id="PF02463">
    <property type="entry name" value="SMC_N"/>
    <property type="match status" value="1"/>
</dbReference>
<keyword evidence="9" id="KW-0131">Cell cycle</keyword>
<evidence type="ECO:0000256" key="5">
    <source>
        <dbReference type="ARBA" id="ARBA00022618"/>
    </source>
</evidence>
<feature type="coiled-coil region" evidence="11">
    <location>
        <begin position="669"/>
        <end position="772"/>
    </location>
</feature>
<feature type="coiled-coil region" evidence="11">
    <location>
        <begin position="1027"/>
        <end position="1064"/>
    </location>
</feature>
<accession>A0A1X2G2K3</accession>
<proteinExistence type="inferred from homology"/>
<evidence type="ECO:0000256" key="4">
    <source>
        <dbReference type="ARBA" id="ARBA00022454"/>
    </source>
</evidence>
<dbReference type="GO" id="GO:0016887">
    <property type="term" value="F:ATP hydrolysis activity"/>
    <property type="evidence" value="ECO:0007669"/>
    <property type="project" value="InterPro"/>
</dbReference>
<dbReference type="InterPro" id="IPR024704">
    <property type="entry name" value="SMC"/>
</dbReference>
<dbReference type="STRING" id="101127.A0A1X2G2K3"/>
<comment type="similarity">
    <text evidence="3">Belongs to the SMC family. SMC1 subfamily.</text>
</comment>
<keyword evidence="7 11" id="KW-0175">Coiled coil</keyword>
<dbReference type="OrthoDB" id="5575062at2759"/>
<keyword evidence="5" id="KW-0132">Cell division</keyword>
<evidence type="ECO:0000256" key="2">
    <source>
        <dbReference type="ARBA" id="ARBA00004286"/>
    </source>
</evidence>
<dbReference type="SUPFAM" id="SSF75553">
    <property type="entry name" value="Smc hinge domain"/>
    <property type="match status" value="1"/>
</dbReference>
<dbReference type="InterPro" id="IPR028468">
    <property type="entry name" value="Smc1_ABC"/>
</dbReference>
<organism evidence="13 14">
    <name type="scientific">Hesseltinella vesiculosa</name>
    <dbReference type="NCBI Taxonomy" id="101127"/>
    <lineage>
        <taxon>Eukaryota</taxon>
        <taxon>Fungi</taxon>
        <taxon>Fungi incertae sedis</taxon>
        <taxon>Mucoromycota</taxon>
        <taxon>Mucoromycotina</taxon>
        <taxon>Mucoromycetes</taxon>
        <taxon>Mucorales</taxon>
        <taxon>Cunninghamellaceae</taxon>
        <taxon>Hesseltinella</taxon>
    </lineage>
</organism>
<dbReference type="SMART" id="SM00968">
    <property type="entry name" value="SMC_hinge"/>
    <property type="match status" value="1"/>
</dbReference>
<dbReference type="PANTHER" id="PTHR18937">
    <property type="entry name" value="STRUCTURAL MAINTENANCE OF CHROMOSOMES SMC FAMILY MEMBER"/>
    <property type="match status" value="1"/>
</dbReference>
<evidence type="ECO:0000313" key="14">
    <source>
        <dbReference type="Proteomes" id="UP000242146"/>
    </source>
</evidence>
<dbReference type="Proteomes" id="UP000242146">
    <property type="component" value="Unassembled WGS sequence"/>
</dbReference>
<evidence type="ECO:0000256" key="8">
    <source>
        <dbReference type="ARBA" id="ARBA00023242"/>
    </source>
</evidence>
<dbReference type="GO" id="GO:0008278">
    <property type="term" value="C:cohesin complex"/>
    <property type="evidence" value="ECO:0007669"/>
    <property type="project" value="InterPro"/>
</dbReference>
<dbReference type="SUPFAM" id="SSF52540">
    <property type="entry name" value="P-loop containing nucleoside triphosphate hydrolases"/>
    <property type="match status" value="1"/>
</dbReference>
<dbReference type="GO" id="GO:0007062">
    <property type="term" value="P:sister chromatid cohesion"/>
    <property type="evidence" value="ECO:0007669"/>
    <property type="project" value="InterPro"/>
</dbReference>
<dbReference type="GO" id="GO:0005634">
    <property type="term" value="C:nucleus"/>
    <property type="evidence" value="ECO:0007669"/>
    <property type="project" value="UniProtKB-SubCell"/>
</dbReference>
<keyword evidence="4" id="KW-0158">Chromosome</keyword>
<feature type="domain" description="SMC hinge" evidence="12">
    <location>
        <begin position="513"/>
        <end position="628"/>
    </location>
</feature>
<protein>
    <recommendedName>
        <fullName evidence="10">Structural maintenance of chromosomes protein</fullName>
    </recommendedName>
</protein>
<reference evidence="13 14" key="1">
    <citation type="submission" date="2016-07" db="EMBL/GenBank/DDBJ databases">
        <title>Pervasive Adenine N6-methylation of Active Genes in Fungi.</title>
        <authorList>
            <consortium name="DOE Joint Genome Institute"/>
            <person name="Mondo S.J."/>
            <person name="Dannebaum R.O."/>
            <person name="Kuo R.C."/>
            <person name="Labutti K."/>
            <person name="Haridas S."/>
            <person name="Kuo A."/>
            <person name="Salamov A."/>
            <person name="Ahrendt S.R."/>
            <person name="Lipzen A."/>
            <person name="Sullivan W."/>
            <person name="Andreopoulos W.B."/>
            <person name="Clum A."/>
            <person name="Lindquist E."/>
            <person name="Daum C."/>
            <person name="Ramamoorthy G.K."/>
            <person name="Gryganskyi A."/>
            <person name="Culley D."/>
            <person name="Magnuson J.K."/>
            <person name="James T.Y."/>
            <person name="O'Malley M.A."/>
            <person name="Stajich J.E."/>
            <person name="Spatafora J.W."/>
            <person name="Visel A."/>
            <person name="Grigoriev I.V."/>
        </authorList>
    </citation>
    <scope>NUCLEOTIDE SEQUENCE [LARGE SCALE GENOMIC DNA]</scope>
    <source>
        <strain evidence="13 14">NRRL 3301</strain>
    </source>
</reference>
<dbReference type="Gene3D" id="1.20.1060.20">
    <property type="match status" value="1"/>
</dbReference>
<comment type="subcellular location">
    <subcellularLocation>
        <location evidence="2">Chromosome</location>
    </subcellularLocation>
    <subcellularLocation>
        <location evidence="1 10">Nucleus</location>
    </subcellularLocation>
</comment>
<dbReference type="GO" id="GO:0051301">
    <property type="term" value="P:cell division"/>
    <property type="evidence" value="ECO:0007669"/>
    <property type="project" value="UniProtKB-KW"/>
</dbReference>
<evidence type="ECO:0000256" key="11">
    <source>
        <dbReference type="SAM" id="Coils"/>
    </source>
</evidence>
<evidence type="ECO:0000313" key="13">
    <source>
        <dbReference type="EMBL" id="ORX42902.1"/>
    </source>
</evidence>
<dbReference type="GO" id="GO:0003677">
    <property type="term" value="F:DNA binding"/>
    <property type="evidence" value="ECO:0007669"/>
    <property type="project" value="TreeGrafter"/>
</dbReference>
<dbReference type="Gene3D" id="3.40.50.300">
    <property type="entry name" value="P-loop containing nucleotide triphosphate hydrolases"/>
    <property type="match status" value="2"/>
</dbReference>
<dbReference type="PIRSF" id="PIRSF005719">
    <property type="entry name" value="SMC"/>
    <property type="match status" value="1"/>
</dbReference>
<evidence type="ECO:0000259" key="12">
    <source>
        <dbReference type="SMART" id="SM00968"/>
    </source>
</evidence>
<dbReference type="Pfam" id="PF06470">
    <property type="entry name" value="SMC_hinge"/>
    <property type="match status" value="1"/>
</dbReference>
<sequence>MGRLIHIEIDNFKSYKGNHVIGPFHNFTCVMGPNGSGKSNLMDAISFVLGVDSHHLRSQNIKDLIYRTMQNQPEDQISTAFVLALFETSSGEHLEFKRTANSDGSSVYSINGTRSSYADYNTALEGQGIMAKAMNFLVFQGDIEAVASRNPMELTKLMERISGSVEFKGSYEELKAEYERAMEEASHALQLKRGVNLEAKQHRQLKAEAEEHDRLAREYKELQARFLLWELYHVEQGSKETENKIAELTLTTNDATKEKNDLEDKYQAVRKEQAIVHRERTRKELEIKKISLELTEVSRSKQSLKDKLEHANTKIKQIAQSGQLAERDLAQQNLEVQKIENDLSLAKKEEGSYDAHLAQSSIGHGPTLTPEQQITYDELKRQVTLQALKEKEQLVLLQQQRKLLAQRLEQENDKRSVLEESAQRYKKTRQQVVDNGEALTEEQQRVSNRLEGRANQLKFLEQERLQLEQQEAKINTQLQDILDQLLQANIHQQETRKNNQLEEALTMMKQLFPGVRGQLSNLCKPTQRKYGVAVSTVLGRNMDAFVVDDQKTAMDCIRYLREQRLGTGVFLPLDSLSPPAINDRLRNLPRSRLAIDVIQCDRAYQPAVQYACENTVVCDNLAVAKRVCFEMNEDVKAVTLDGNVIHRSGLMTGGAEANANTKDWDAKDVEGLTRSRDKLLAQLNDLARNKRMALSEENAKRDCETLQKQLDILSDDIKIAEQALRDTDTTAAQNDQLLATSKARVEEISRSLATLEQELAGAQAALATVEDQVFAEFCQTIGVPTIRDYEEVSLKLPEQAREQKKTFKLQQSRLEAQLAFERQQAQDIQDRVTDLTAKLRTTKDSVNQHQQEDKDLDQRILDLQVASASNETALAERQVAEQEKKEELQAIRGQLEASGADAAKYLKEMDKLERALEKLQAERSSIFRKCKLEEIEFPLLRGSMEDVLMDTDESSNLTLSQDSSMEIDQDMSCLSIQSTDWVVEVDYSVLDDEERGNATLTMKKRYQEDLLRRKRELDASIPNLKSVERLETIERDLEKMADKYQAARKTLDEVKEKFNQVKRQRQRRFQDAFTHVSERIDDIYKELTRSTLFPAGGKAYLTLEDSDEPYLHGIMYHAMPPMKRFQDMTQLSGGEKSMAALALVFAIRSFQQSPFFVMDEVDAALDNANVKQLANYIQRHASDQLQFIMISFKTMMYEQGDSLVGVYRLTDSNCSGTPVTLKLDEYSS</sequence>
<dbReference type="InterPro" id="IPR010935">
    <property type="entry name" value="SMC_hinge"/>
</dbReference>
<feature type="coiled-coil region" evidence="11">
    <location>
        <begin position="394"/>
        <end position="511"/>
    </location>
</feature>
<evidence type="ECO:0000256" key="9">
    <source>
        <dbReference type="ARBA" id="ARBA00023306"/>
    </source>
</evidence>
<feature type="coiled-coil region" evidence="11">
    <location>
        <begin position="164"/>
        <end position="349"/>
    </location>
</feature>
<comment type="caution">
    <text evidence="13">The sequence shown here is derived from an EMBL/GenBank/DDBJ whole genome shotgun (WGS) entry which is preliminary data.</text>
</comment>
<dbReference type="CDD" id="cd03275">
    <property type="entry name" value="ABC_SMC1_euk"/>
    <property type="match status" value="1"/>
</dbReference>
<name>A0A1X2G2K3_9FUNG</name>
<gene>
    <name evidence="13" type="ORF">DM01DRAFT_1329955</name>
</gene>
<dbReference type="InterPro" id="IPR027417">
    <property type="entry name" value="P-loop_NTPase"/>
</dbReference>
<evidence type="ECO:0000256" key="10">
    <source>
        <dbReference type="PIRNR" id="PIRNR005719"/>
    </source>
</evidence>
<evidence type="ECO:0000256" key="7">
    <source>
        <dbReference type="ARBA" id="ARBA00023054"/>
    </source>
</evidence>
<feature type="coiled-coil region" evidence="11">
    <location>
        <begin position="811"/>
        <end position="929"/>
    </location>
</feature>
<dbReference type="PANTHER" id="PTHR18937:SF12">
    <property type="entry name" value="STRUCTURAL MAINTENANCE OF CHROMOSOMES PROTEIN"/>
    <property type="match status" value="1"/>
</dbReference>